<feature type="short sequence motif" description="Nudix box" evidence="6">
    <location>
        <begin position="50"/>
        <end position="71"/>
    </location>
</feature>
<keyword evidence="1 5" id="KW-0479">Metal-binding</keyword>
<keyword evidence="3 5" id="KW-0460">Magnesium</keyword>
<evidence type="ECO:0000256" key="1">
    <source>
        <dbReference type="ARBA" id="ARBA00022723"/>
    </source>
</evidence>
<accession>A0A317MR76</accession>
<dbReference type="RefSeq" id="WP_110019939.1">
    <property type="nucleotide sequence ID" value="NZ_QGTJ01000012.1"/>
</dbReference>
<dbReference type="CDD" id="cd03430">
    <property type="entry name" value="NUDIX_GDPMH_NudD"/>
    <property type="match status" value="1"/>
</dbReference>
<feature type="binding site" evidence="5">
    <location>
        <position position="122"/>
    </location>
    <ligand>
        <name>Mg(2+)</name>
        <dbReference type="ChEBI" id="CHEBI:18420"/>
    </ligand>
</feature>
<dbReference type="InterPro" id="IPR033715">
    <property type="entry name" value="GDPMH"/>
</dbReference>
<feature type="site" description="Critical for catalysis" evidence="4">
    <location>
        <position position="123"/>
    </location>
</feature>
<dbReference type="Pfam" id="PF00293">
    <property type="entry name" value="NUDIX"/>
    <property type="match status" value="1"/>
</dbReference>
<keyword evidence="2" id="KW-0378">Hydrolase</keyword>
<evidence type="ECO:0000259" key="7">
    <source>
        <dbReference type="PROSITE" id="PS51462"/>
    </source>
</evidence>
<dbReference type="GO" id="GO:0008727">
    <property type="term" value="F:GDP-mannose mannosyl hydrolase activity"/>
    <property type="evidence" value="ECO:0007669"/>
    <property type="project" value="InterPro"/>
</dbReference>
<gene>
    <name evidence="8" type="ORF">C7443_112106</name>
</gene>
<sequence>MLLEREDFATVVRLSPLLSIDLIVRDADQRVLLGWRNNRPAQGCWFVPGGRVCKDETLDAAFRRLTLGELGVECERREARFLGVYEHFYADNFTGSDFSTHYVVLGHELSLGARLGTLPTEQHARYRWFSVDELLASAEVHRHSKWYFDAGA</sequence>
<dbReference type="GO" id="GO:0046872">
    <property type="term" value="F:metal ion binding"/>
    <property type="evidence" value="ECO:0007669"/>
    <property type="project" value="UniProtKB-KW"/>
</dbReference>
<keyword evidence="9" id="KW-1185">Reference proteome</keyword>
<name>A0A317MR76_9GAMM</name>
<dbReference type="InterPro" id="IPR000086">
    <property type="entry name" value="NUDIX_hydrolase_dom"/>
</dbReference>
<evidence type="ECO:0000256" key="2">
    <source>
        <dbReference type="ARBA" id="ARBA00022801"/>
    </source>
</evidence>
<comment type="cofactor">
    <cofactor evidence="5">
        <name>Mg(2+)</name>
        <dbReference type="ChEBI" id="CHEBI:18420"/>
    </cofactor>
    <text evidence="5">Binds 1 Mg(2+) ion per subunit.</text>
</comment>
<evidence type="ECO:0000313" key="8">
    <source>
        <dbReference type="EMBL" id="PWV59107.1"/>
    </source>
</evidence>
<feature type="domain" description="Nudix hydrolase" evidence="7">
    <location>
        <begin position="13"/>
        <end position="152"/>
    </location>
</feature>
<dbReference type="NCBIfam" id="NF011963">
    <property type="entry name" value="PRK15434.1"/>
    <property type="match status" value="1"/>
</dbReference>
<dbReference type="PIRSF" id="PIRSF037599">
    <property type="entry name" value="GDPMH"/>
    <property type="match status" value="1"/>
</dbReference>
<dbReference type="Proteomes" id="UP000246569">
    <property type="component" value="Unassembled WGS sequence"/>
</dbReference>
<evidence type="ECO:0000256" key="4">
    <source>
        <dbReference type="PIRSR" id="PIRSR037599-1"/>
    </source>
</evidence>
<protein>
    <submittedName>
        <fullName evidence="8">Colanic acid biosynthesis protein WcaH</fullName>
    </submittedName>
</protein>
<dbReference type="EMBL" id="QGTJ01000012">
    <property type="protein sequence ID" value="PWV59107.1"/>
    <property type="molecule type" value="Genomic_DNA"/>
</dbReference>
<comment type="caution">
    <text evidence="8">The sequence shown here is derived from an EMBL/GenBank/DDBJ whole genome shotgun (WGS) entry which is preliminary data.</text>
</comment>
<dbReference type="PANTHER" id="PTHR43046:SF12">
    <property type="entry name" value="GDP-MANNOSE MANNOSYL HYDROLASE"/>
    <property type="match status" value="1"/>
</dbReference>
<dbReference type="InterPro" id="IPR015797">
    <property type="entry name" value="NUDIX_hydrolase-like_dom_sf"/>
</dbReference>
<evidence type="ECO:0000313" key="9">
    <source>
        <dbReference type="Proteomes" id="UP000246569"/>
    </source>
</evidence>
<dbReference type="SUPFAM" id="SSF55811">
    <property type="entry name" value="Nudix"/>
    <property type="match status" value="1"/>
</dbReference>
<dbReference type="Gene3D" id="3.90.79.10">
    <property type="entry name" value="Nucleoside Triphosphate Pyrophosphohydrolase"/>
    <property type="match status" value="1"/>
</dbReference>
<proteinExistence type="predicted"/>
<dbReference type="PANTHER" id="PTHR43046">
    <property type="entry name" value="GDP-MANNOSE MANNOSYL HYDROLASE"/>
    <property type="match status" value="1"/>
</dbReference>
<organism evidence="8 9">
    <name type="scientific">Plasticicumulans acidivorans</name>
    <dbReference type="NCBI Taxonomy" id="886464"/>
    <lineage>
        <taxon>Bacteria</taxon>
        <taxon>Pseudomonadati</taxon>
        <taxon>Pseudomonadota</taxon>
        <taxon>Gammaproteobacteria</taxon>
        <taxon>Candidatus Competibacteraceae</taxon>
        <taxon>Plasticicumulans</taxon>
    </lineage>
</organism>
<feature type="binding site" evidence="5">
    <location>
        <position position="69"/>
    </location>
    <ligand>
        <name>Mg(2+)</name>
        <dbReference type="ChEBI" id="CHEBI:18420"/>
    </ligand>
</feature>
<evidence type="ECO:0000256" key="6">
    <source>
        <dbReference type="PIRSR" id="PIRSR037599-4"/>
    </source>
</evidence>
<evidence type="ECO:0000256" key="5">
    <source>
        <dbReference type="PIRSR" id="PIRSR037599-3"/>
    </source>
</evidence>
<dbReference type="OrthoDB" id="542521at2"/>
<dbReference type="AlphaFoldDB" id="A0A317MR76"/>
<dbReference type="PROSITE" id="PS51462">
    <property type="entry name" value="NUDIX"/>
    <property type="match status" value="1"/>
</dbReference>
<reference evidence="8 9" key="1">
    <citation type="submission" date="2018-05" db="EMBL/GenBank/DDBJ databases">
        <title>Genomic Encyclopedia of Type Strains, Phase IV (KMG-IV): sequencing the most valuable type-strain genomes for metagenomic binning, comparative biology and taxonomic classification.</title>
        <authorList>
            <person name="Goeker M."/>
        </authorList>
    </citation>
    <scope>NUCLEOTIDE SEQUENCE [LARGE SCALE GENOMIC DNA]</scope>
    <source>
        <strain evidence="8 9">DSM 23606</strain>
    </source>
</reference>
<evidence type="ECO:0000256" key="3">
    <source>
        <dbReference type="ARBA" id="ARBA00022842"/>
    </source>
</evidence>
<feature type="binding site" evidence="5">
    <location>
        <position position="49"/>
    </location>
    <ligand>
        <name>Mg(2+)</name>
        <dbReference type="ChEBI" id="CHEBI:18420"/>
    </ligand>
</feature>